<sequence>MGDSRAEVALNREVVLPAGGFELRREGGGPGPPTAVTGPKCQPRVGQDAGTKRTREGEAGESSGASKRRKVQEPAAGSGSGSQGGGSYGSEPTDHAAQQDLRIAEGKQQWRKDSRTYREARKTAADLVAELKGKGQLAPAEEDDLATLQRKVEQRKQRKQKDNAKRYGARKDAAARVAKLEELEKQERLLRSSRPSSDCGGQ</sequence>
<comment type="caution">
    <text evidence="2">The sequence shown here is derived from an EMBL/GenBank/DDBJ whole genome shotgun (WGS) entry which is preliminary data.</text>
</comment>
<organism evidence="2 3">
    <name type="scientific">Saccharopolyspora spinosa</name>
    <dbReference type="NCBI Taxonomy" id="60894"/>
    <lineage>
        <taxon>Bacteria</taxon>
        <taxon>Bacillati</taxon>
        <taxon>Actinomycetota</taxon>
        <taxon>Actinomycetes</taxon>
        <taxon>Pseudonocardiales</taxon>
        <taxon>Pseudonocardiaceae</taxon>
        <taxon>Saccharopolyspora</taxon>
    </lineage>
</organism>
<evidence type="ECO:0000313" key="3">
    <source>
        <dbReference type="Proteomes" id="UP000233786"/>
    </source>
</evidence>
<dbReference type="EMBL" id="PJNB01000001">
    <property type="protein sequence ID" value="PKW18058.1"/>
    <property type="molecule type" value="Genomic_DNA"/>
</dbReference>
<dbReference type="STRING" id="994479.GCA_000194155_01663"/>
<gene>
    <name evidence="2" type="ORF">A8926_6113</name>
</gene>
<keyword evidence="3" id="KW-1185">Reference proteome</keyword>
<dbReference type="Proteomes" id="UP000233786">
    <property type="component" value="Unassembled WGS sequence"/>
</dbReference>
<feature type="compositionally biased region" description="Gly residues" evidence="1">
    <location>
        <begin position="78"/>
        <end position="88"/>
    </location>
</feature>
<protein>
    <submittedName>
        <fullName evidence="2">Uncharacterized protein</fullName>
    </submittedName>
</protein>
<proteinExistence type="predicted"/>
<dbReference type="AlphaFoldDB" id="A0A2N3Y561"/>
<dbReference type="RefSeq" id="WP_143539671.1">
    <property type="nucleotide sequence ID" value="NZ_CP171362.1"/>
</dbReference>
<reference evidence="2" key="1">
    <citation type="submission" date="2017-12" db="EMBL/GenBank/DDBJ databases">
        <title>Sequencing the genomes of 1000 Actinobacteria strains.</title>
        <authorList>
            <person name="Klenk H.-P."/>
        </authorList>
    </citation>
    <scope>NUCLEOTIDE SEQUENCE [LARGE SCALE GENOMIC DNA]</scope>
    <source>
        <strain evidence="2">DSM 44228</strain>
    </source>
</reference>
<feature type="compositionally biased region" description="Basic and acidic residues" evidence="1">
    <location>
        <begin position="102"/>
        <end position="119"/>
    </location>
</feature>
<feature type="region of interest" description="Disordered" evidence="1">
    <location>
        <begin position="16"/>
        <end position="119"/>
    </location>
</feature>
<evidence type="ECO:0000256" key="1">
    <source>
        <dbReference type="SAM" id="MobiDB-lite"/>
    </source>
</evidence>
<feature type="region of interest" description="Disordered" evidence="1">
    <location>
        <begin position="151"/>
        <end position="173"/>
    </location>
</feature>
<evidence type="ECO:0000313" key="2">
    <source>
        <dbReference type="EMBL" id="PKW18058.1"/>
    </source>
</evidence>
<accession>A0A2N3Y561</accession>
<name>A0A2N3Y561_SACSN</name>